<dbReference type="AlphaFoldDB" id="A0A8H7PFG0"/>
<sequence length="551" mass="61243">MVAEVSSGGLSSISESTFYMEFNRLTCHGSRARRHVSPVETNMSNAMVGFRYARVVVRPVANASTHAAPGPDFTFDLLQNLPVPTASLSYTDDTISIDRESSDDGESTYLIDLYYQFFHPAHPIVIPPRIYLQDHGVIPKHLSKAMRAVGCHFTTKNPEPYLHEAKEILASSEPDDAFKVQALLILAITSFARFEREGGGNMLTQAVHVAQKIGLNDAHYGLGEQALLKESYRRTWWELYTIVGIVSLIMPFGLKVDIAWNLPLPCHCEEYNNGQTSPTKTLQDMQHRFLAEESFSWSSFSYKVEAIRILTNIIDLSGDPFTSQSQVDAAAISIASFWMDLPVSKRDVICRSGKTDEVLFCAHMLMSLGSICLHLPRSGMQSIQHFKTSCWTDRARKVDENTASHKAAAIKAASRLTRLMSSGQSTKTHTPCFACAIAFATAVQLPAYMEENEPFVAQMLKEQVQLAISTLRQIGETWPIASVVRSQVAQYAREVIGKPVVPVNRPLTLESAPTAADPILGNQEWLQELLQGTQMDDLMFQSSDYPTPSRD</sequence>
<dbReference type="PANTHER" id="PTHR47431">
    <property type="entry name" value="ZN(II)2CYS6 TRANSCRIPTION FACTOR (EUROFUNG)-RELATED"/>
    <property type="match status" value="1"/>
</dbReference>
<dbReference type="GO" id="GO:0008270">
    <property type="term" value="F:zinc ion binding"/>
    <property type="evidence" value="ECO:0007669"/>
    <property type="project" value="InterPro"/>
</dbReference>
<dbReference type="Pfam" id="PF04082">
    <property type="entry name" value="Fungal_trans"/>
    <property type="match status" value="1"/>
</dbReference>
<organism evidence="3 4">
    <name type="scientific">Umbelopsis vinacea</name>
    <dbReference type="NCBI Taxonomy" id="44442"/>
    <lineage>
        <taxon>Eukaryota</taxon>
        <taxon>Fungi</taxon>
        <taxon>Fungi incertae sedis</taxon>
        <taxon>Mucoromycota</taxon>
        <taxon>Mucoromycotina</taxon>
        <taxon>Umbelopsidomycetes</taxon>
        <taxon>Umbelopsidales</taxon>
        <taxon>Umbelopsidaceae</taxon>
        <taxon>Umbelopsis</taxon>
    </lineage>
</organism>
<dbReference type="EMBL" id="JAEPRA010000021">
    <property type="protein sequence ID" value="KAG2172967.1"/>
    <property type="molecule type" value="Genomic_DNA"/>
</dbReference>
<dbReference type="OrthoDB" id="10067394at2759"/>
<evidence type="ECO:0000313" key="4">
    <source>
        <dbReference type="Proteomes" id="UP000612746"/>
    </source>
</evidence>
<dbReference type="Proteomes" id="UP000612746">
    <property type="component" value="Unassembled WGS sequence"/>
</dbReference>
<evidence type="ECO:0000256" key="1">
    <source>
        <dbReference type="ARBA" id="ARBA00023242"/>
    </source>
</evidence>
<evidence type="ECO:0000313" key="3">
    <source>
        <dbReference type="EMBL" id="KAG2172967.1"/>
    </source>
</evidence>
<name>A0A8H7PFG0_9FUNG</name>
<dbReference type="PANTHER" id="PTHR47431:SF1">
    <property type="entry name" value="ZN(II)2CYS6 TRANSCRIPTION FACTOR (EUROFUNG)"/>
    <property type="match status" value="1"/>
</dbReference>
<protein>
    <recommendedName>
        <fullName evidence="2">Xylanolytic transcriptional activator regulatory domain-containing protein</fullName>
    </recommendedName>
</protein>
<gene>
    <name evidence="3" type="ORF">INT44_004708</name>
</gene>
<evidence type="ECO:0000259" key="2">
    <source>
        <dbReference type="Pfam" id="PF04082"/>
    </source>
</evidence>
<accession>A0A8H7PFG0</accession>
<comment type="caution">
    <text evidence="3">The sequence shown here is derived from an EMBL/GenBank/DDBJ whole genome shotgun (WGS) entry which is preliminary data.</text>
</comment>
<dbReference type="GO" id="GO:0003677">
    <property type="term" value="F:DNA binding"/>
    <property type="evidence" value="ECO:0007669"/>
    <property type="project" value="InterPro"/>
</dbReference>
<dbReference type="CDD" id="cd12148">
    <property type="entry name" value="fungal_TF_MHR"/>
    <property type="match status" value="1"/>
</dbReference>
<feature type="domain" description="Xylanolytic transcriptional activator regulatory" evidence="2">
    <location>
        <begin position="111"/>
        <end position="325"/>
    </location>
</feature>
<reference evidence="3" key="1">
    <citation type="submission" date="2020-12" db="EMBL/GenBank/DDBJ databases">
        <title>Metabolic potential, ecology and presence of endohyphal bacteria is reflected in genomic diversity of Mucoromycotina.</title>
        <authorList>
            <person name="Muszewska A."/>
            <person name="Okrasinska A."/>
            <person name="Steczkiewicz K."/>
            <person name="Drgas O."/>
            <person name="Orlowska M."/>
            <person name="Perlinska-Lenart U."/>
            <person name="Aleksandrzak-Piekarczyk T."/>
            <person name="Szatraj K."/>
            <person name="Zielenkiewicz U."/>
            <person name="Pilsyk S."/>
            <person name="Malc E."/>
            <person name="Mieczkowski P."/>
            <person name="Kruszewska J.S."/>
            <person name="Biernat P."/>
            <person name="Pawlowska J."/>
        </authorList>
    </citation>
    <scope>NUCLEOTIDE SEQUENCE</scope>
    <source>
        <strain evidence="3">WA0000051536</strain>
    </source>
</reference>
<keyword evidence="4" id="KW-1185">Reference proteome</keyword>
<dbReference type="GO" id="GO:0006351">
    <property type="term" value="P:DNA-templated transcription"/>
    <property type="evidence" value="ECO:0007669"/>
    <property type="project" value="InterPro"/>
</dbReference>
<proteinExistence type="predicted"/>
<dbReference type="InterPro" id="IPR007219">
    <property type="entry name" value="XnlR_reg_dom"/>
</dbReference>
<keyword evidence="1" id="KW-0539">Nucleus</keyword>